<dbReference type="PANTHER" id="PTHR30435:SF1">
    <property type="entry name" value="FLAGELLAR HOOK PROTEIN FLGE"/>
    <property type="match status" value="1"/>
</dbReference>
<dbReference type="NCBIfam" id="TIGR03506">
    <property type="entry name" value="FlgEFG_subfam"/>
    <property type="match status" value="1"/>
</dbReference>
<gene>
    <name evidence="10" type="primary">flge</name>
    <name evidence="10" type="ORF">BUMPUSDA_CDS00256</name>
</gene>
<dbReference type="HOGENOM" id="CLU_013687_2_0_6"/>
<dbReference type="InterPro" id="IPR053967">
    <property type="entry name" value="LlgE_F_G-like_D1"/>
</dbReference>
<dbReference type="SUPFAM" id="SSF117143">
    <property type="entry name" value="Flagellar hook protein flgE"/>
    <property type="match status" value="1"/>
</dbReference>
<name>W0P3M5_BUCMP</name>
<dbReference type="GO" id="GO:0005829">
    <property type="term" value="C:cytosol"/>
    <property type="evidence" value="ECO:0007669"/>
    <property type="project" value="TreeGrafter"/>
</dbReference>
<feature type="domain" description="Flagellar hook protein FlgE D2" evidence="8">
    <location>
        <begin position="165"/>
        <end position="294"/>
    </location>
</feature>
<dbReference type="InterPro" id="IPR020013">
    <property type="entry name" value="Flagellar_FlgE/F/G"/>
</dbReference>
<dbReference type="AlphaFoldDB" id="W0P3M5"/>
<feature type="domain" description="Flagellar basal-body/hook protein C-terminal" evidence="7">
    <location>
        <begin position="368"/>
        <end position="412"/>
    </location>
</feature>
<evidence type="ECO:0000256" key="2">
    <source>
        <dbReference type="ARBA" id="ARBA00009677"/>
    </source>
</evidence>
<dbReference type="InterPro" id="IPR011491">
    <property type="entry name" value="FlgE_D2"/>
</dbReference>
<dbReference type="RefSeq" id="WP_025368973.1">
    <property type="nucleotide sequence ID" value="NZ_CP002697.1"/>
</dbReference>
<accession>W0P3M5</accession>
<proteinExistence type="inferred from homology"/>
<organism evidence="10 11">
    <name type="scientific">Buchnera aphidicola str. USDA</name>
    <name type="common">Myzus persicae</name>
    <dbReference type="NCBI Taxonomy" id="1009856"/>
    <lineage>
        <taxon>Bacteria</taxon>
        <taxon>Pseudomonadati</taxon>
        <taxon>Pseudomonadota</taxon>
        <taxon>Gammaproteobacteria</taxon>
        <taxon>Enterobacterales</taxon>
        <taxon>Erwiniaceae</taxon>
        <taxon>Buchnera</taxon>
    </lineage>
</organism>
<dbReference type="Pfam" id="PF22692">
    <property type="entry name" value="LlgE_F_G_D1"/>
    <property type="match status" value="1"/>
</dbReference>
<evidence type="ECO:0000313" key="10">
    <source>
        <dbReference type="EMBL" id="AHG60047.1"/>
    </source>
</evidence>
<evidence type="ECO:0000259" key="6">
    <source>
        <dbReference type="Pfam" id="PF00460"/>
    </source>
</evidence>
<dbReference type="InterPro" id="IPR037058">
    <property type="entry name" value="Falgellar_hook_FlgE_sf"/>
</dbReference>
<dbReference type="Pfam" id="PF00460">
    <property type="entry name" value="Flg_bb_rod"/>
    <property type="match status" value="1"/>
</dbReference>
<dbReference type="KEGG" id="bapu:BUMPUSDA_CDS00256"/>
<dbReference type="Gene3D" id="2.60.98.20">
    <property type="entry name" value="Flagellar hook protein FlgE"/>
    <property type="match status" value="1"/>
</dbReference>
<evidence type="ECO:0000256" key="5">
    <source>
        <dbReference type="RuleBase" id="RU362116"/>
    </source>
</evidence>
<keyword evidence="4 5" id="KW-0975">Bacterial flagellum</keyword>
<dbReference type="PROSITE" id="PS00588">
    <property type="entry name" value="FLAGELLA_BB_ROD"/>
    <property type="match status" value="1"/>
</dbReference>
<dbReference type="GO" id="GO:0009424">
    <property type="term" value="C:bacterial-type flagellum hook"/>
    <property type="evidence" value="ECO:0007669"/>
    <property type="project" value="TreeGrafter"/>
</dbReference>
<dbReference type="GO" id="GO:0071978">
    <property type="term" value="P:bacterial-type flagellum-dependent swarming motility"/>
    <property type="evidence" value="ECO:0007669"/>
    <property type="project" value="TreeGrafter"/>
</dbReference>
<feature type="domain" description="Flagellar hook protein FlgE/F/G-like D1" evidence="9">
    <location>
        <begin position="85"/>
        <end position="123"/>
    </location>
</feature>
<evidence type="ECO:0000256" key="4">
    <source>
        <dbReference type="ARBA" id="ARBA00023143"/>
    </source>
</evidence>
<dbReference type="InterPro" id="IPR037925">
    <property type="entry name" value="FlgE/F/G-like"/>
</dbReference>
<evidence type="ECO:0000256" key="3">
    <source>
        <dbReference type="ARBA" id="ARBA00019015"/>
    </source>
</evidence>
<dbReference type="GO" id="GO:0009425">
    <property type="term" value="C:bacterial-type flagellum basal body"/>
    <property type="evidence" value="ECO:0007669"/>
    <property type="project" value="UniProtKB-SubCell"/>
</dbReference>
<dbReference type="Pfam" id="PF06429">
    <property type="entry name" value="Flg_bbr_C"/>
    <property type="match status" value="1"/>
</dbReference>
<dbReference type="InterPro" id="IPR019776">
    <property type="entry name" value="Flagellar_basal_body_rod_CS"/>
</dbReference>
<feature type="domain" description="Flagellar basal body rod protein N-terminal" evidence="6">
    <location>
        <begin position="5"/>
        <end position="33"/>
    </location>
</feature>
<dbReference type="EMBL" id="CP002697">
    <property type="protein sequence ID" value="AHG60047.1"/>
    <property type="molecule type" value="Genomic_DNA"/>
</dbReference>
<dbReference type="Proteomes" id="UP000019087">
    <property type="component" value="Chromosome"/>
</dbReference>
<evidence type="ECO:0000259" key="8">
    <source>
        <dbReference type="Pfam" id="PF07559"/>
    </source>
</evidence>
<comment type="subcellular location">
    <subcellularLocation>
        <location evidence="1 5">Bacterial flagellum basal body</location>
    </subcellularLocation>
</comment>
<protein>
    <recommendedName>
        <fullName evidence="3 5">Flagellar hook protein FlgE</fullName>
    </recommendedName>
</protein>
<evidence type="ECO:0000259" key="7">
    <source>
        <dbReference type="Pfam" id="PF06429"/>
    </source>
</evidence>
<dbReference type="PATRIC" id="fig|1009856.3.peg.332"/>
<dbReference type="Pfam" id="PF07559">
    <property type="entry name" value="FlgE_D2"/>
    <property type="match status" value="1"/>
</dbReference>
<dbReference type="InterPro" id="IPR001444">
    <property type="entry name" value="Flag_bb_rod_N"/>
</dbReference>
<comment type="similarity">
    <text evidence="2 5">Belongs to the flagella basal body rod proteins family.</text>
</comment>
<dbReference type="PANTHER" id="PTHR30435">
    <property type="entry name" value="FLAGELLAR PROTEIN"/>
    <property type="match status" value="1"/>
</dbReference>
<sequence length="413" mass="45948">MTAMTAISGLLINNNYIDIISNNIANASTIGYKSSQPIFFDIFSHSCYSNTPIGYGVGISNIIQNFSNGMLVETGRDLDLGIIKDGFFRVLDAQGHVHYTRNGQFLIDKNKNIINIQGMYLTGQNKSHSKNTFNNLSNLEPINLQHAHILQAKPTSSIKLSRALNSDMNPINHENNSDNDLSQKDNYVSNITIYNKDEKAETLTISFKKTDKKNTWNVNIKSNNLSDDSDKKENINKSFDLKFDSHGELISEAVLSIQSENSKYENITLDLTGTIEQLDSDNSYHEYFSSQNGYAKGSLKTFRILLNGEIIGTYSNEQTVPIGQILLSKFISPEKLHPESGNLWSATEESGQGDIGIAGDSGFGTLTNGTLETSNVDLNKELINMIIAQRNYQSNAQSFKTEDKIINTLLNLR</sequence>
<reference evidence="10 11" key="1">
    <citation type="journal article" date="2013" name="BMC Genomics">
        <title>Comparative analysis of genome sequences from four strains of the Buchnera aphidicola Mp endosymbion of the green peach aphid, Myzus persicae.</title>
        <authorList>
            <person name="Jiang Z."/>
            <person name="Jones D.H."/>
            <person name="Khuri S."/>
            <person name="Tsinoremas N.F."/>
            <person name="Wyss T."/>
            <person name="Jander G."/>
            <person name="Wilson A.C."/>
        </authorList>
    </citation>
    <scope>NUCLEOTIDE SEQUENCE [LARGE SCALE GENOMIC DNA]</scope>
    <source>
        <strain evidence="11">str. USDA (Myzus persicae)</strain>
    </source>
</reference>
<comment type="function">
    <text evidence="5">A flexible structure which links the flagellar filament to the drive apparatus in the basal body.</text>
</comment>
<evidence type="ECO:0000259" key="9">
    <source>
        <dbReference type="Pfam" id="PF22692"/>
    </source>
</evidence>
<evidence type="ECO:0000256" key="1">
    <source>
        <dbReference type="ARBA" id="ARBA00004117"/>
    </source>
</evidence>
<dbReference type="InterPro" id="IPR010930">
    <property type="entry name" value="Flg_bb/hook_C_dom"/>
</dbReference>
<evidence type="ECO:0000313" key="11">
    <source>
        <dbReference type="Proteomes" id="UP000019087"/>
    </source>
</evidence>